<evidence type="ECO:0000256" key="4">
    <source>
        <dbReference type="ARBA" id="ARBA00023242"/>
    </source>
</evidence>
<dbReference type="SUPFAM" id="SSF54928">
    <property type="entry name" value="RNA-binding domain, RBD"/>
    <property type="match status" value="1"/>
</dbReference>
<comment type="caution">
    <text evidence="7">The sequence shown here is derived from an EMBL/GenBank/DDBJ whole genome shotgun (WGS) entry which is preliminary data.</text>
</comment>
<feature type="region of interest" description="Disordered" evidence="5">
    <location>
        <begin position="126"/>
        <end position="145"/>
    </location>
</feature>
<feature type="compositionally biased region" description="Basic and acidic residues" evidence="5">
    <location>
        <begin position="336"/>
        <end position="349"/>
    </location>
</feature>
<evidence type="ECO:0000313" key="8">
    <source>
        <dbReference type="Proteomes" id="UP001491310"/>
    </source>
</evidence>
<feature type="compositionally biased region" description="Polar residues" evidence="5">
    <location>
        <begin position="135"/>
        <end position="145"/>
    </location>
</feature>
<gene>
    <name evidence="7" type="ORF">WJX75_002864</name>
</gene>
<dbReference type="InterPro" id="IPR039722">
    <property type="entry name" value="Upf3"/>
</dbReference>
<evidence type="ECO:0000256" key="3">
    <source>
        <dbReference type="ARBA" id="ARBA00023161"/>
    </source>
</evidence>
<accession>A0ABR2YCS9</accession>
<evidence type="ECO:0000256" key="5">
    <source>
        <dbReference type="SAM" id="MobiDB-lite"/>
    </source>
</evidence>
<evidence type="ECO:0000256" key="1">
    <source>
        <dbReference type="ARBA" id="ARBA00004123"/>
    </source>
</evidence>
<feature type="compositionally biased region" description="Low complexity" evidence="5">
    <location>
        <begin position="305"/>
        <end position="321"/>
    </location>
</feature>
<sequence length="383" mass="41103">MERTKVVIRKLPPSIVNADVRELVDSTSAKYNWYSFVQGKTSVKRVVHSRCYVNFEDPSDIPAFKAAVEAHAFVTDRGAQFRGCVEYAPFQKVPQGKPKRDPREGTLEKDPEYLAFVESLDAQPEALPSADAAGSSGQRNGQESGPQVTALMAYLQDKHSIKKKAPVVVVARPRAEAKADRKRGSEKATAARDPTDYIRDTPRILTKERKVRPDVEESSLDRKPSRRSSKSAAAAATKAQGGSAQREGISATEAEAVGTPREASAEDKPVRVRAGFQVYQPKPRVSRLSSADEDAHAQPREAAKSSDAAKSGVAAKAAKSGVTGGAARSGASDAVKSGKETEVLADEMKVSTGSDKSARSRRRPTREARQAPKASPAKPAEPG</sequence>
<feature type="compositionally biased region" description="Basic and acidic residues" evidence="5">
    <location>
        <begin position="293"/>
        <end position="304"/>
    </location>
</feature>
<keyword evidence="8" id="KW-1185">Reference proteome</keyword>
<proteinExistence type="inferred from homology"/>
<evidence type="ECO:0000313" key="7">
    <source>
        <dbReference type="EMBL" id="KAK9902689.1"/>
    </source>
</evidence>
<keyword evidence="4" id="KW-0539">Nucleus</keyword>
<comment type="similarity">
    <text evidence="2">Belongs to the RENT3 family.</text>
</comment>
<dbReference type="PANTHER" id="PTHR13112">
    <property type="entry name" value="UPF3 REGULATOR OF NONSENSE TRANSCRIPTS-LIKE PROTEIN"/>
    <property type="match status" value="1"/>
</dbReference>
<evidence type="ECO:0000256" key="2">
    <source>
        <dbReference type="ARBA" id="ARBA00005991"/>
    </source>
</evidence>
<protein>
    <recommendedName>
        <fullName evidence="6">UPF3 domain-containing protein</fullName>
    </recommendedName>
</protein>
<feature type="compositionally biased region" description="Low complexity" evidence="5">
    <location>
        <begin position="371"/>
        <end position="383"/>
    </location>
</feature>
<comment type="subcellular location">
    <subcellularLocation>
        <location evidence="1">Nucleus</location>
    </subcellularLocation>
</comment>
<dbReference type="InterPro" id="IPR005120">
    <property type="entry name" value="UPF3_dom"/>
</dbReference>
<organism evidence="7 8">
    <name type="scientific">Coccomyxa subellipsoidea</name>
    <dbReference type="NCBI Taxonomy" id="248742"/>
    <lineage>
        <taxon>Eukaryota</taxon>
        <taxon>Viridiplantae</taxon>
        <taxon>Chlorophyta</taxon>
        <taxon>core chlorophytes</taxon>
        <taxon>Trebouxiophyceae</taxon>
        <taxon>Trebouxiophyceae incertae sedis</taxon>
        <taxon>Coccomyxaceae</taxon>
        <taxon>Coccomyxa</taxon>
    </lineage>
</organism>
<feature type="domain" description="UPF3" evidence="6">
    <location>
        <begin position="2"/>
        <end position="158"/>
    </location>
</feature>
<dbReference type="InterPro" id="IPR012677">
    <property type="entry name" value="Nucleotide-bd_a/b_plait_sf"/>
</dbReference>
<feature type="compositionally biased region" description="Basic and acidic residues" evidence="5">
    <location>
        <begin position="173"/>
        <end position="223"/>
    </location>
</feature>
<feature type="compositionally biased region" description="Low complexity" evidence="5">
    <location>
        <begin position="230"/>
        <end position="245"/>
    </location>
</feature>
<dbReference type="Gene3D" id="3.30.70.330">
    <property type="match status" value="1"/>
</dbReference>
<dbReference type="Proteomes" id="UP001491310">
    <property type="component" value="Unassembled WGS sequence"/>
</dbReference>
<dbReference type="PANTHER" id="PTHR13112:SF0">
    <property type="entry name" value="FI21285P1"/>
    <property type="match status" value="1"/>
</dbReference>
<name>A0ABR2YCS9_9CHLO</name>
<dbReference type="EMBL" id="JALJOT010000015">
    <property type="protein sequence ID" value="KAK9902689.1"/>
    <property type="molecule type" value="Genomic_DNA"/>
</dbReference>
<keyword evidence="3" id="KW-0866">Nonsense-mediated mRNA decay</keyword>
<dbReference type="InterPro" id="IPR035979">
    <property type="entry name" value="RBD_domain_sf"/>
</dbReference>
<dbReference type="Pfam" id="PF03467">
    <property type="entry name" value="Smg4_UPF3"/>
    <property type="match status" value="1"/>
</dbReference>
<reference evidence="7 8" key="1">
    <citation type="journal article" date="2024" name="Nat. Commun.">
        <title>Phylogenomics reveals the evolutionary origins of lichenization in chlorophyte algae.</title>
        <authorList>
            <person name="Puginier C."/>
            <person name="Libourel C."/>
            <person name="Otte J."/>
            <person name="Skaloud P."/>
            <person name="Haon M."/>
            <person name="Grisel S."/>
            <person name="Petersen M."/>
            <person name="Berrin J.G."/>
            <person name="Delaux P.M."/>
            <person name="Dal Grande F."/>
            <person name="Keller J."/>
        </authorList>
    </citation>
    <scope>NUCLEOTIDE SEQUENCE [LARGE SCALE GENOMIC DNA]</scope>
    <source>
        <strain evidence="7 8">SAG 216-7</strain>
    </source>
</reference>
<evidence type="ECO:0000259" key="6">
    <source>
        <dbReference type="Pfam" id="PF03467"/>
    </source>
</evidence>
<feature type="region of interest" description="Disordered" evidence="5">
    <location>
        <begin position="173"/>
        <end position="383"/>
    </location>
</feature>
<dbReference type="CDD" id="cd12455">
    <property type="entry name" value="RRM_like_Smg4_UPF3"/>
    <property type="match status" value="1"/>
</dbReference>